<dbReference type="Pfam" id="PF01484">
    <property type="entry name" value="Col_cuticle_N"/>
    <property type="match status" value="1"/>
</dbReference>
<feature type="compositionally biased region" description="Pro residues" evidence="2">
    <location>
        <begin position="149"/>
        <end position="159"/>
    </location>
</feature>
<dbReference type="PANTHER" id="PTHR24637:SF236">
    <property type="entry name" value="NEMATODE CUTICLE COLLAGEN N-TERMINAL DOMAIN-CONTAINING PROTEIN"/>
    <property type="match status" value="1"/>
</dbReference>
<feature type="compositionally biased region" description="Low complexity" evidence="2">
    <location>
        <begin position="224"/>
        <end position="233"/>
    </location>
</feature>
<evidence type="ECO:0000256" key="1">
    <source>
        <dbReference type="ARBA" id="ARBA00022737"/>
    </source>
</evidence>
<feature type="domain" description="Nematode cuticle collagen N-terminal" evidence="4">
    <location>
        <begin position="6"/>
        <end position="58"/>
    </location>
</feature>
<protein>
    <submittedName>
        <fullName evidence="6">Col_cuticle_N domain-containing protein</fullName>
    </submittedName>
</protein>
<feature type="region of interest" description="Disordered" evidence="2">
    <location>
        <begin position="144"/>
        <end position="239"/>
    </location>
</feature>
<dbReference type="Proteomes" id="UP000036681">
    <property type="component" value="Unplaced"/>
</dbReference>
<accession>A0A0M3I6P9</accession>
<dbReference type="Gene3D" id="1.20.5.320">
    <property type="entry name" value="6-Phosphogluconate Dehydrogenase, domain 3"/>
    <property type="match status" value="1"/>
</dbReference>
<dbReference type="AlphaFoldDB" id="A0A0M3I6P9"/>
<keyword evidence="1" id="KW-0677">Repeat</keyword>
<name>A0A0M3I6P9_ASCLU</name>
<evidence type="ECO:0000259" key="4">
    <source>
        <dbReference type="SMART" id="SM01088"/>
    </source>
</evidence>
<keyword evidence="3" id="KW-0812">Transmembrane</keyword>
<reference evidence="6" key="1">
    <citation type="submission" date="2017-02" db="UniProtKB">
        <authorList>
            <consortium name="WormBaseParasite"/>
        </authorList>
    </citation>
    <scope>IDENTIFICATION</scope>
</reference>
<organism evidence="5 6">
    <name type="scientific">Ascaris lumbricoides</name>
    <name type="common">Giant roundworm</name>
    <dbReference type="NCBI Taxonomy" id="6252"/>
    <lineage>
        <taxon>Eukaryota</taxon>
        <taxon>Metazoa</taxon>
        <taxon>Ecdysozoa</taxon>
        <taxon>Nematoda</taxon>
        <taxon>Chromadorea</taxon>
        <taxon>Rhabditida</taxon>
        <taxon>Spirurina</taxon>
        <taxon>Ascaridomorpha</taxon>
        <taxon>Ascaridoidea</taxon>
        <taxon>Ascarididae</taxon>
        <taxon>Ascaris</taxon>
    </lineage>
</organism>
<dbReference type="SMART" id="SM01088">
    <property type="entry name" value="Col_cuticle_N"/>
    <property type="match status" value="1"/>
</dbReference>
<keyword evidence="5" id="KW-1185">Reference proteome</keyword>
<sequence>MITLLRLVQGTTVLCAVSVIISLFAVGSIFNDISSLYTDIMLELSDFKVIVNETWQEILLANNERRYRDEPYSFDSIIGRVRRESICSCAPAPINCQPGPEGPRGEPGPNGYDGIPGIPGAAGMSGAEIMAFINSHERCIVCESGPPGLEGPPGPPGPRGPKGREGYKGRAGNPGYPGPVGPVGDPGLPGQNGPRGLPGMRGYDGQRGKGHKGAKGSRGPMGLPGKQGKTGQRGPPGPRGQAGIMGRAGYPGLSGRPGLPGLPGKPGIPGQDAAYCPCPVRTPAFLGSYFPEQFQTEVLPSELIEEENRKKASAVKKIV</sequence>
<keyword evidence="3" id="KW-0472">Membrane</keyword>
<evidence type="ECO:0000256" key="2">
    <source>
        <dbReference type="SAM" id="MobiDB-lite"/>
    </source>
</evidence>
<evidence type="ECO:0000313" key="5">
    <source>
        <dbReference type="Proteomes" id="UP000036681"/>
    </source>
</evidence>
<dbReference type="PANTHER" id="PTHR24637">
    <property type="entry name" value="COLLAGEN"/>
    <property type="match status" value="1"/>
</dbReference>
<keyword evidence="3" id="KW-1133">Transmembrane helix</keyword>
<dbReference type="WBParaSite" id="ALUE_0001275601-mRNA-1">
    <property type="protein sequence ID" value="ALUE_0001275601-mRNA-1"/>
    <property type="gene ID" value="ALUE_0001275601"/>
</dbReference>
<dbReference type="InterPro" id="IPR002486">
    <property type="entry name" value="Col_cuticle_N"/>
</dbReference>
<evidence type="ECO:0000313" key="6">
    <source>
        <dbReference type="WBParaSite" id="ALUE_0001275601-mRNA-1"/>
    </source>
</evidence>
<feature type="transmembrane region" description="Helical" evidence="3">
    <location>
        <begin position="12"/>
        <end position="30"/>
    </location>
</feature>
<dbReference type="GO" id="GO:0042302">
    <property type="term" value="F:structural constituent of cuticle"/>
    <property type="evidence" value="ECO:0007669"/>
    <property type="project" value="InterPro"/>
</dbReference>
<evidence type="ECO:0000256" key="3">
    <source>
        <dbReference type="SAM" id="Phobius"/>
    </source>
</evidence>
<proteinExistence type="predicted"/>